<dbReference type="Proteomes" id="UP000475545">
    <property type="component" value="Unassembled WGS sequence"/>
</dbReference>
<gene>
    <name evidence="2" type="ORF">GIY30_12675</name>
</gene>
<dbReference type="RefSeq" id="WP_160902378.1">
    <property type="nucleotide sequence ID" value="NZ_CP102850.1"/>
</dbReference>
<dbReference type="EMBL" id="WMBR01000003">
    <property type="protein sequence ID" value="MXP22197.1"/>
    <property type="molecule type" value="Genomic_DNA"/>
</dbReference>
<dbReference type="AlphaFoldDB" id="A0A6L7GS16"/>
<proteinExistence type="predicted"/>
<name>A0A6L7GS16_9ACTN</name>
<accession>A0A6L7GS16</accession>
<organism evidence="2 3">
    <name type="scientific">Gordonia mangrovi</name>
    <dbReference type="NCBI Taxonomy" id="2665643"/>
    <lineage>
        <taxon>Bacteria</taxon>
        <taxon>Bacillati</taxon>
        <taxon>Actinomycetota</taxon>
        <taxon>Actinomycetes</taxon>
        <taxon>Mycobacteriales</taxon>
        <taxon>Gordoniaceae</taxon>
        <taxon>Gordonia</taxon>
    </lineage>
</organism>
<feature type="region of interest" description="Disordered" evidence="1">
    <location>
        <begin position="1"/>
        <end position="53"/>
    </location>
</feature>
<comment type="caution">
    <text evidence="2">The sequence shown here is derived from an EMBL/GenBank/DDBJ whole genome shotgun (WGS) entry which is preliminary data.</text>
</comment>
<evidence type="ECO:0000313" key="3">
    <source>
        <dbReference type="Proteomes" id="UP000475545"/>
    </source>
</evidence>
<evidence type="ECO:0000256" key="1">
    <source>
        <dbReference type="SAM" id="MobiDB-lite"/>
    </source>
</evidence>
<protein>
    <submittedName>
        <fullName evidence="2">Uncharacterized protein</fullName>
    </submittedName>
</protein>
<reference evidence="2 3" key="1">
    <citation type="submission" date="2019-11" db="EMBL/GenBank/DDBJ databases">
        <title>Gordonia sp. nov., a novel actinobacterium isolated from mangrove soil in Hainan.</title>
        <authorList>
            <person name="Huang X."/>
            <person name="Xie Y."/>
            <person name="Chu X."/>
            <person name="Xiao K."/>
        </authorList>
    </citation>
    <scope>NUCLEOTIDE SEQUENCE [LARGE SCALE GENOMIC DNA]</scope>
    <source>
        <strain evidence="2 3">HNM0687</strain>
    </source>
</reference>
<evidence type="ECO:0000313" key="2">
    <source>
        <dbReference type="EMBL" id="MXP22197.1"/>
    </source>
</evidence>
<sequence>MTVNDPIPSADDADLIEQSIDVDAGDDEYPATSHDSVSDEDEAIAPVSPDQRH</sequence>
<keyword evidence="3" id="KW-1185">Reference proteome</keyword>